<feature type="domain" description="DH" evidence="6">
    <location>
        <begin position="190"/>
        <end position="378"/>
    </location>
</feature>
<dbReference type="GeneID" id="100196975"/>
<dbReference type="SMART" id="SM00325">
    <property type="entry name" value="RhoGEF"/>
    <property type="match status" value="1"/>
</dbReference>
<dbReference type="InterPro" id="IPR019804">
    <property type="entry name" value="Ras_G-nucl-exch_fac_CS"/>
</dbReference>
<dbReference type="InterPro" id="IPR009072">
    <property type="entry name" value="Histone-fold"/>
</dbReference>
<dbReference type="Gene3D" id="1.10.840.10">
    <property type="entry name" value="Ras guanine-nucleotide exchange factors catalytic domain"/>
    <property type="match status" value="1"/>
</dbReference>
<dbReference type="PROSITE" id="PS50212">
    <property type="entry name" value="RASGEF_NTER"/>
    <property type="match status" value="1"/>
</dbReference>
<evidence type="ECO:0000259" key="7">
    <source>
        <dbReference type="PROSITE" id="PS50212"/>
    </source>
</evidence>
<evidence type="ECO:0000256" key="2">
    <source>
        <dbReference type="PROSITE-ProRule" id="PRU00168"/>
    </source>
</evidence>
<name>A0ABM4CIA6_HYDVU</name>
<reference evidence="9" key="1">
    <citation type="submission" date="2025-08" db="UniProtKB">
        <authorList>
            <consortium name="RefSeq"/>
        </authorList>
    </citation>
    <scope>IDENTIFICATION</scope>
</reference>
<dbReference type="Pfam" id="PF00618">
    <property type="entry name" value="RasGEF_N"/>
    <property type="match status" value="1"/>
</dbReference>
<dbReference type="CDD" id="cd22915">
    <property type="entry name" value="HFD_SOS1_rpt2"/>
    <property type="match status" value="1"/>
</dbReference>
<dbReference type="InterPro" id="IPR001849">
    <property type="entry name" value="PH_domain"/>
</dbReference>
<dbReference type="RefSeq" id="XP_065661478.1">
    <property type="nucleotide sequence ID" value="XM_065805406.1"/>
</dbReference>
<evidence type="ECO:0000313" key="8">
    <source>
        <dbReference type="Proteomes" id="UP001652625"/>
    </source>
</evidence>
<feature type="region of interest" description="Disordered" evidence="3">
    <location>
        <begin position="1089"/>
        <end position="1123"/>
    </location>
</feature>
<dbReference type="SMART" id="SM00233">
    <property type="entry name" value="PH"/>
    <property type="match status" value="1"/>
</dbReference>
<dbReference type="PROSITE" id="PS00720">
    <property type="entry name" value="RASGEF"/>
    <property type="match status" value="1"/>
</dbReference>
<feature type="domain" description="Ras-GEF" evidence="5">
    <location>
        <begin position="754"/>
        <end position="995"/>
    </location>
</feature>
<dbReference type="CDD" id="cd22914">
    <property type="entry name" value="HFD_SOS1_rpt1"/>
    <property type="match status" value="1"/>
</dbReference>
<dbReference type="SMART" id="SM00147">
    <property type="entry name" value="RasGEF"/>
    <property type="match status" value="1"/>
</dbReference>
<evidence type="ECO:0000256" key="1">
    <source>
        <dbReference type="ARBA" id="ARBA00022658"/>
    </source>
</evidence>
<dbReference type="Pfam" id="PF22697">
    <property type="entry name" value="SOS1_NGEF_PH"/>
    <property type="match status" value="1"/>
</dbReference>
<dbReference type="Pfam" id="PF00617">
    <property type="entry name" value="RasGEF"/>
    <property type="match status" value="1"/>
</dbReference>
<keyword evidence="8" id="KW-1185">Reference proteome</keyword>
<dbReference type="PANTHER" id="PTHR23113:SF363">
    <property type="entry name" value="PROTEIN SON OF SEVENLESS"/>
    <property type="match status" value="1"/>
</dbReference>
<dbReference type="PROSITE" id="PS50010">
    <property type="entry name" value="DH_2"/>
    <property type="match status" value="1"/>
</dbReference>
<dbReference type="InterPro" id="IPR000651">
    <property type="entry name" value="Ras-like_Gua-exchang_fac_N"/>
</dbReference>
<proteinExistence type="predicted"/>
<dbReference type="PANTHER" id="PTHR23113">
    <property type="entry name" value="GUANINE NUCLEOTIDE EXCHANGE FACTOR"/>
    <property type="match status" value="1"/>
</dbReference>
<dbReference type="SMART" id="SM00229">
    <property type="entry name" value="RasGEFN"/>
    <property type="match status" value="1"/>
</dbReference>
<dbReference type="Proteomes" id="UP001652625">
    <property type="component" value="Chromosome 09"/>
</dbReference>
<dbReference type="Gene3D" id="2.30.29.30">
    <property type="entry name" value="Pleckstrin-homology domain (PH domain)/Phosphotyrosine-binding domain (PTB)"/>
    <property type="match status" value="1"/>
</dbReference>
<dbReference type="Gene3D" id="1.20.900.10">
    <property type="entry name" value="Dbl homology (DH) domain"/>
    <property type="match status" value="1"/>
</dbReference>
<dbReference type="InterPro" id="IPR011993">
    <property type="entry name" value="PH-like_dom_sf"/>
</dbReference>
<evidence type="ECO:0000259" key="4">
    <source>
        <dbReference type="PROSITE" id="PS50003"/>
    </source>
</evidence>
<dbReference type="Gene3D" id="1.10.20.10">
    <property type="entry name" value="Histone, subunit A"/>
    <property type="match status" value="1"/>
</dbReference>
<feature type="domain" description="PH" evidence="4">
    <location>
        <begin position="430"/>
        <end position="531"/>
    </location>
</feature>
<dbReference type="Pfam" id="PF00621">
    <property type="entry name" value="RhoGEF"/>
    <property type="match status" value="1"/>
</dbReference>
<evidence type="ECO:0000256" key="3">
    <source>
        <dbReference type="SAM" id="MobiDB-lite"/>
    </source>
</evidence>
<dbReference type="SUPFAM" id="SSF50729">
    <property type="entry name" value="PH domain-like"/>
    <property type="match status" value="1"/>
</dbReference>
<keyword evidence="1 2" id="KW-0344">Guanine-nucleotide releasing factor</keyword>
<dbReference type="InterPro" id="IPR023578">
    <property type="entry name" value="Ras_GEF_dom_sf"/>
</dbReference>
<protein>
    <submittedName>
        <fullName evidence="9">Son of sevenless homolog 2 isoform X2</fullName>
    </submittedName>
</protein>
<organism evidence="8 9">
    <name type="scientific">Hydra vulgaris</name>
    <name type="common">Hydra</name>
    <name type="synonym">Hydra attenuata</name>
    <dbReference type="NCBI Taxonomy" id="6087"/>
    <lineage>
        <taxon>Eukaryota</taxon>
        <taxon>Metazoa</taxon>
        <taxon>Cnidaria</taxon>
        <taxon>Hydrozoa</taxon>
        <taxon>Hydroidolina</taxon>
        <taxon>Anthoathecata</taxon>
        <taxon>Aplanulata</taxon>
        <taxon>Hydridae</taxon>
        <taxon>Hydra</taxon>
    </lineage>
</organism>
<dbReference type="InterPro" id="IPR055251">
    <property type="entry name" value="SOS1_NGEF_PH"/>
</dbReference>
<dbReference type="SUPFAM" id="SSF48366">
    <property type="entry name" value="Ras GEF"/>
    <property type="match status" value="1"/>
</dbReference>
<feature type="region of interest" description="Disordered" evidence="3">
    <location>
        <begin position="1155"/>
        <end position="1217"/>
    </location>
</feature>
<evidence type="ECO:0000313" key="9">
    <source>
        <dbReference type="RefSeq" id="XP_065661478.1"/>
    </source>
</evidence>
<dbReference type="PROSITE" id="PS50003">
    <property type="entry name" value="PH_DOMAIN"/>
    <property type="match status" value="1"/>
</dbReference>
<dbReference type="InterPro" id="IPR036964">
    <property type="entry name" value="RASGEF_cat_dom_sf"/>
</dbReference>
<dbReference type="SUPFAM" id="SSF48065">
    <property type="entry name" value="DBL homology domain (DH-domain)"/>
    <property type="match status" value="1"/>
</dbReference>
<dbReference type="InterPro" id="IPR000219">
    <property type="entry name" value="DH_dom"/>
</dbReference>
<dbReference type="CDD" id="cd00155">
    <property type="entry name" value="RasGEF"/>
    <property type="match status" value="1"/>
</dbReference>
<dbReference type="PROSITE" id="PS50009">
    <property type="entry name" value="RASGEF_CAT"/>
    <property type="match status" value="1"/>
</dbReference>
<dbReference type="InterPro" id="IPR008937">
    <property type="entry name" value="Ras-like_GEF"/>
</dbReference>
<feature type="compositionally biased region" description="Polar residues" evidence="3">
    <location>
        <begin position="1099"/>
        <end position="1123"/>
    </location>
</feature>
<gene>
    <name evidence="9" type="primary">LOC100196975</name>
</gene>
<dbReference type="InterPro" id="IPR001895">
    <property type="entry name" value="RASGEF_cat_dom"/>
</dbReference>
<sequence>MHDKDKLDTSKWRGMIVASLKKVQKQVQPTLTVHTDALLYLEELIFKLLYQLCSVQPHSVHDIQEQINKTFPCQIKGWALESADAAIEKGKKKTLKLSVDKLQPVIQKEILGYKIDIQLGIYIVAVLEYISADILKLAGNYVKNIRQMVINKQDVKVAMNADKVLASMFNSEDIDNLIETQPLAKRRSLTYIDVLKDFMLCEEQFIRGLNLIVKVFHKKMVIASHLFSQQDLDDIFCNIMEIYEFTTQFYDLIESTLEMSENDLLIGDLFEEMVEAAEFECYDTYTYGKVVSPTGGSYYIIKNLMYRPGVADFFKEQGIFDAVRYILPKLLYGPIHHCIDYFEYIKILMCTSPDGNDREKLDESLSALRGLQVRIEKLCSASHLKRTPENEVFYERHIGVNETNTMAKIECIQENLEGWEGKPLCQVVSVLLKEGFLTRIGKKASERKIFLFDNLMLCAKVNKHNIAGFNQTEFRLKEHIYLRKVEVKDITYDDKQFSFEILQPGEPAAVFSCKDEKSKYEWLSLLMALNHRSTLDRMLDAILQEETQSIQLKTPDPSIYIFAEEDSEKNILFENIEDDSAVIKGGTLPKLIERLTYHKHADPTFVRVFLTTYRSFSNPVELLDLLIKRYDIPEPITDLSNKQVFNKEDLKKFRKEYVQPIQLRVLNVLRHWVDQHFYDFQREETLLITLEKFLSRVVRSKTARKWVESIEKIVNRRLEMVKVDPETYSFNTPPPPIEWHLTQDFDKFTILTLHPLEIGRQLTIMQSQIFRAIRPSELVGTVWTKKEKEKLSPNTLKLIRLSTLLTYWYELNIVEAHNFEERVAVYTRIIDILMVFLSLNNFNGMMEILGALNSAPVFRLQHLKAVELSPKRLQALQEAKDLTDDGHNVKYMEKLRSINPPCVPFLGVYLSNILRAEEGNPDYLSSSPEGLINFSKRRMVADITGEIQKYQNMPYNLQVEPSIRAYLESLDPLAGRSDSELNDHLYEMSLMIEPRNAKQPAKFIRKTDIPLKSPGIKPGQRSLINYRKSTSVLELDQHLPSRHLPSPTHSVSAFSFVVNGDVTDGKAEKEKKENISLPPPLLLPRAPLANETPPEIPTKPNTLKQVNQPPDITKQQPLPRQPRRSISMQECILPPALPPRTKTIGEKTISFSSDYKNYVSPPQTSRRSEVIDNDITASDPAPIIPPRINQEFVRRQSEDFNTSTQLPQIPPKVSNKR</sequence>
<dbReference type="SUPFAM" id="SSF47113">
    <property type="entry name" value="Histone-fold"/>
    <property type="match status" value="1"/>
</dbReference>
<evidence type="ECO:0000259" key="6">
    <source>
        <dbReference type="PROSITE" id="PS50010"/>
    </source>
</evidence>
<feature type="compositionally biased region" description="Polar residues" evidence="3">
    <location>
        <begin position="1155"/>
        <end position="1165"/>
    </location>
</feature>
<dbReference type="CDD" id="cd06224">
    <property type="entry name" value="REM"/>
    <property type="match status" value="1"/>
</dbReference>
<accession>A0ABM4CIA6</accession>
<evidence type="ECO:0000259" key="5">
    <source>
        <dbReference type="PROSITE" id="PS50009"/>
    </source>
</evidence>
<feature type="domain" description="N-terminal Ras-GEF" evidence="7">
    <location>
        <begin position="579"/>
        <end position="718"/>
    </location>
</feature>
<dbReference type="InterPro" id="IPR035899">
    <property type="entry name" value="DBL_dom_sf"/>
</dbReference>
<dbReference type="Gene3D" id="6.10.250.3060">
    <property type="match status" value="1"/>
</dbReference>
<dbReference type="Gene3D" id="1.20.870.10">
    <property type="entry name" value="Son of sevenless (SoS) protein Chain: S domain 1"/>
    <property type="match status" value="1"/>
</dbReference>